<name>A0AAW9QNM4_9CHRO</name>
<evidence type="ECO:0000313" key="3">
    <source>
        <dbReference type="Proteomes" id="UP001328733"/>
    </source>
</evidence>
<dbReference type="EMBL" id="JBAFSM010000010">
    <property type="protein sequence ID" value="MEG3436780.1"/>
    <property type="molecule type" value="Genomic_DNA"/>
</dbReference>
<keyword evidence="3" id="KW-1185">Reference proteome</keyword>
<gene>
    <name evidence="2" type="ORF">V0288_06575</name>
</gene>
<dbReference type="PANTHER" id="PTHR36456:SF1">
    <property type="entry name" value="UPF0232 PROTEIN SCO3875"/>
    <property type="match status" value="1"/>
</dbReference>
<feature type="region of interest" description="Disordered" evidence="1">
    <location>
        <begin position="120"/>
        <end position="143"/>
    </location>
</feature>
<evidence type="ECO:0000313" key="2">
    <source>
        <dbReference type="EMBL" id="MEG3436780.1"/>
    </source>
</evidence>
<accession>A0AAW9QNM4</accession>
<dbReference type="AlphaFoldDB" id="A0AAW9QNM4"/>
<dbReference type="InterPro" id="IPR007922">
    <property type="entry name" value="DciA-like"/>
</dbReference>
<dbReference type="PANTHER" id="PTHR36456">
    <property type="entry name" value="UPF0232 PROTEIN SCO3875"/>
    <property type="match status" value="1"/>
</dbReference>
<dbReference type="Pfam" id="PF05258">
    <property type="entry name" value="DciA"/>
    <property type="match status" value="1"/>
</dbReference>
<dbReference type="RefSeq" id="WP_332864247.1">
    <property type="nucleotide sequence ID" value="NZ_JBAFSM010000010.1"/>
</dbReference>
<dbReference type="Proteomes" id="UP001328733">
    <property type="component" value="Unassembled WGS sequence"/>
</dbReference>
<reference evidence="2 3" key="1">
    <citation type="submission" date="2024-01" db="EMBL/GenBank/DDBJ databases">
        <title>Genomic insights into the taxonomy and metabolism of the cyanobacterium Pannus brasiliensis CCIBt3594.</title>
        <authorList>
            <person name="Machado M."/>
            <person name="Botero N.B."/>
            <person name="Andreote A.P.D."/>
            <person name="Feitosa A.M.T."/>
            <person name="Popin R."/>
            <person name="Sivonen K."/>
            <person name="Fiore M.F."/>
        </authorList>
    </citation>
    <scope>NUCLEOTIDE SEQUENCE [LARGE SCALE GENOMIC DNA]</scope>
    <source>
        <strain evidence="2 3">CCIBt3594</strain>
    </source>
</reference>
<evidence type="ECO:0000256" key="1">
    <source>
        <dbReference type="SAM" id="MobiDB-lite"/>
    </source>
</evidence>
<organism evidence="2 3">
    <name type="scientific">Pannus brasiliensis CCIBt3594</name>
    <dbReference type="NCBI Taxonomy" id="1427578"/>
    <lineage>
        <taxon>Bacteria</taxon>
        <taxon>Bacillati</taxon>
        <taxon>Cyanobacteriota</taxon>
        <taxon>Cyanophyceae</taxon>
        <taxon>Oscillatoriophycideae</taxon>
        <taxon>Chroococcales</taxon>
        <taxon>Microcystaceae</taxon>
        <taxon>Pannus</taxon>
    </lineage>
</organism>
<comment type="caution">
    <text evidence="2">The sequence shown here is derived from an EMBL/GenBank/DDBJ whole genome shotgun (WGS) entry which is preliminary data.</text>
</comment>
<protein>
    <submittedName>
        <fullName evidence="2">DciA family protein</fullName>
    </submittedName>
</protein>
<proteinExistence type="predicted"/>
<sequence length="189" mass="21670">MSFDPLDNVLRSLTRQPGWESYHRYARAIESWRKVISPRLLAQTRPFSLRNGVLSVATKSAALAQELSLQRYGLLAKLNGLLDEPIEDLHFSSARWHDRPPAPPIEAIDERSISEHPSFVEKEEIPSPDPPISPSLSPRETLDRWREKIRRRSRSWPVCSRCQSPTPSGEIERWGCCAFCAVRTRGDRQ</sequence>